<evidence type="ECO:0000256" key="3">
    <source>
        <dbReference type="ARBA" id="ARBA00022989"/>
    </source>
</evidence>
<comment type="subcellular location">
    <subcellularLocation>
        <location evidence="1">Membrane</location>
        <topology evidence="1">Multi-pass membrane protein</topology>
    </subcellularLocation>
</comment>
<dbReference type="PANTHER" id="PTHR37422:SF13">
    <property type="entry name" value="LIPOPOLYSACCHARIDE BIOSYNTHESIS PROTEIN PA4999-RELATED"/>
    <property type="match status" value="1"/>
</dbReference>
<dbReference type="RefSeq" id="WP_132119884.1">
    <property type="nucleotide sequence ID" value="NZ_SMJU01000010.1"/>
</dbReference>
<evidence type="ECO:0000313" key="8">
    <source>
        <dbReference type="Proteomes" id="UP000295706"/>
    </source>
</evidence>
<keyword evidence="2 5" id="KW-0812">Transmembrane</keyword>
<protein>
    <submittedName>
        <fullName evidence="7">O-antigen ligase domain-containing protein</fullName>
    </submittedName>
</protein>
<dbReference type="Proteomes" id="UP000295706">
    <property type="component" value="Unassembled WGS sequence"/>
</dbReference>
<evidence type="ECO:0000256" key="1">
    <source>
        <dbReference type="ARBA" id="ARBA00004141"/>
    </source>
</evidence>
<feature type="transmembrane region" description="Helical" evidence="5">
    <location>
        <begin position="380"/>
        <end position="398"/>
    </location>
</feature>
<evidence type="ECO:0000256" key="4">
    <source>
        <dbReference type="ARBA" id="ARBA00023136"/>
    </source>
</evidence>
<dbReference type="GO" id="GO:0016874">
    <property type="term" value="F:ligase activity"/>
    <property type="evidence" value="ECO:0007669"/>
    <property type="project" value="UniProtKB-KW"/>
</dbReference>
<evidence type="ECO:0000259" key="6">
    <source>
        <dbReference type="Pfam" id="PF04932"/>
    </source>
</evidence>
<dbReference type="GO" id="GO:0016020">
    <property type="term" value="C:membrane"/>
    <property type="evidence" value="ECO:0007669"/>
    <property type="project" value="UniProtKB-SubCell"/>
</dbReference>
<evidence type="ECO:0000256" key="5">
    <source>
        <dbReference type="SAM" id="Phobius"/>
    </source>
</evidence>
<dbReference type="InterPro" id="IPR007016">
    <property type="entry name" value="O-antigen_ligase-rel_domated"/>
</dbReference>
<sequence length="413" mass="47237">MSSATPPDSVIRHPLFWLLSFNMALVIFGYALGVLTGMASVTPMRYLKYSFLLISIFYLLKENNTLLKLLSHYLQPLAALSLIFIAFALLSANPLNSILGVLTFIIPFLYVAFSMGALLLRYSIREVLHAFLDIINWIYFIPIISFFITGGSLTDTNIYFVSAENEESAFVSNHYGWSGTIFLLTSMDLLRNVSLPVWRRILLIVFSAIAAYLALISGNRTSWLSLALVSLVFLIMYKQVPLYQKLILSVLPITLVFYLLNDPKSALNARFEKTKSQQEKGEPRANLSTSMIDHFNETPDLWLTGIGMFNKERIKTISGWSGYHNSYLEVLFGSGIIVFSFFLYLIVFRPLFIYLRYFSSKYLFFIPLLIIPYFESNLTGGQFLFFPWFVMALLMSYAQTFAKIKLLMNSQYP</sequence>
<dbReference type="OrthoDB" id="916194at2"/>
<feature type="transmembrane region" description="Helical" evidence="5">
    <location>
        <begin position="354"/>
        <end position="374"/>
    </location>
</feature>
<organism evidence="7 8">
    <name type="scientific">Arundinibacter roseus</name>
    <dbReference type="NCBI Taxonomy" id="2070510"/>
    <lineage>
        <taxon>Bacteria</taxon>
        <taxon>Pseudomonadati</taxon>
        <taxon>Bacteroidota</taxon>
        <taxon>Cytophagia</taxon>
        <taxon>Cytophagales</taxon>
        <taxon>Spirosomataceae</taxon>
        <taxon>Arundinibacter</taxon>
    </lineage>
</organism>
<dbReference type="Pfam" id="PF04932">
    <property type="entry name" value="Wzy_C"/>
    <property type="match status" value="1"/>
</dbReference>
<feature type="domain" description="O-antigen ligase-related" evidence="6">
    <location>
        <begin position="207"/>
        <end position="343"/>
    </location>
</feature>
<dbReference type="InterPro" id="IPR051533">
    <property type="entry name" value="WaaL-like"/>
</dbReference>
<feature type="transmembrane region" description="Helical" evidence="5">
    <location>
        <begin position="73"/>
        <end position="92"/>
    </location>
</feature>
<feature type="transmembrane region" description="Helical" evidence="5">
    <location>
        <begin position="98"/>
        <end position="122"/>
    </location>
</feature>
<dbReference type="AlphaFoldDB" id="A0A4R4K7F0"/>
<keyword evidence="8" id="KW-1185">Reference proteome</keyword>
<dbReference type="PANTHER" id="PTHR37422">
    <property type="entry name" value="TEICHURONIC ACID BIOSYNTHESIS PROTEIN TUAE"/>
    <property type="match status" value="1"/>
</dbReference>
<comment type="caution">
    <text evidence="7">The sequence shown here is derived from an EMBL/GenBank/DDBJ whole genome shotgun (WGS) entry which is preliminary data.</text>
</comment>
<evidence type="ECO:0000256" key="2">
    <source>
        <dbReference type="ARBA" id="ARBA00022692"/>
    </source>
</evidence>
<name>A0A4R4K7F0_9BACT</name>
<dbReference type="EMBL" id="SMJU01000010">
    <property type="protein sequence ID" value="TDB63478.1"/>
    <property type="molecule type" value="Genomic_DNA"/>
</dbReference>
<feature type="transmembrane region" description="Helical" evidence="5">
    <location>
        <begin position="197"/>
        <end position="215"/>
    </location>
</feature>
<feature type="transmembrane region" description="Helical" evidence="5">
    <location>
        <begin position="221"/>
        <end position="237"/>
    </location>
</feature>
<keyword evidence="3 5" id="KW-1133">Transmembrane helix</keyword>
<feature type="transmembrane region" description="Helical" evidence="5">
    <location>
        <begin position="15"/>
        <end position="40"/>
    </location>
</feature>
<feature type="transmembrane region" description="Helical" evidence="5">
    <location>
        <begin position="327"/>
        <end position="347"/>
    </location>
</feature>
<feature type="transmembrane region" description="Helical" evidence="5">
    <location>
        <begin position="134"/>
        <end position="154"/>
    </location>
</feature>
<keyword evidence="4 5" id="KW-0472">Membrane</keyword>
<gene>
    <name evidence="7" type="ORF">EZE20_17110</name>
</gene>
<evidence type="ECO:0000313" key="7">
    <source>
        <dbReference type="EMBL" id="TDB63478.1"/>
    </source>
</evidence>
<proteinExistence type="predicted"/>
<accession>A0A4R4K7F0</accession>
<keyword evidence="7" id="KW-0436">Ligase</keyword>
<reference evidence="7 8" key="1">
    <citation type="submission" date="2019-02" db="EMBL/GenBank/DDBJ databases">
        <title>Arundinibacter roseus gen. nov., sp. nov., a new member of the family Cytophagaceae.</title>
        <authorList>
            <person name="Szuroczki S."/>
            <person name="Khayer B."/>
            <person name="Sproer C."/>
            <person name="Toumi M."/>
            <person name="Szabo A."/>
            <person name="Felfoldi T."/>
            <person name="Schumann P."/>
            <person name="Toth E."/>
        </authorList>
    </citation>
    <scope>NUCLEOTIDE SEQUENCE [LARGE SCALE GENOMIC DNA]</scope>
    <source>
        <strain evidence="7 8">DMA-k-7a</strain>
    </source>
</reference>